<evidence type="ECO:0008006" key="5">
    <source>
        <dbReference type="Google" id="ProtNLM"/>
    </source>
</evidence>
<keyword evidence="1" id="KW-0175">Coiled coil</keyword>
<dbReference type="EMBL" id="CAJA01000107">
    <property type="protein sequence ID" value="CCH72753.1"/>
    <property type="molecule type" value="Genomic_DNA"/>
</dbReference>
<dbReference type="OrthoDB" id="9803716at2"/>
<dbReference type="RefSeq" id="WP_048698244.1">
    <property type="nucleotide sequence ID" value="NZ_HG764815.1"/>
</dbReference>
<protein>
    <recommendedName>
        <fullName evidence="5">DUF3560 domain-containing protein</fullName>
    </recommendedName>
</protein>
<accession>W6JTT7</accession>
<feature type="region of interest" description="Disordered" evidence="2">
    <location>
        <begin position="77"/>
        <end position="115"/>
    </location>
</feature>
<dbReference type="AlphaFoldDB" id="W6JTT7"/>
<organism evidence="3 4">
    <name type="scientific">Nostocoides australiense Ben110</name>
    <dbReference type="NCBI Taxonomy" id="1193182"/>
    <lineage>
        <taxon>Bacteria</taxon>
        <taxon>Bacillati</taxon>
        <taxon>Actinomycetota</taxon>
        <taxon>Actinomycetes</taxon>
        <taxon>Micrococcales</taxon>
        <taxon>Intrasporangiaceae</taxon>
        <taxon>Nostocoides</taxon>
    </lineage>
</organism>
<dbReference type="STRING" id="1193182.BN11_1950008"/>
<feature type="coiled-coil region" evidence="1">
    <location>
        <begin position="189"/>
        <end position="233"/>
    </location>
</feature>
<dbReference type="InterPro" id="IPR021944">
    <property type="entry name" value="DUF3560"/>
</dbReference>
<dbReference type="Pfam" id="PF12083">
    <property type="entry name" value="DUF3560"/>
    <property type="match status" value="1"/>
</dbReference>
<sequence length="309" mass="34235">MTLTIEHTEAEGTLLLGTSRGDGSAEVVKALGWRWGRSIGLWFVPRSRDAAPKRPLIEQTARQLREAGFEVEVSIDTTTGNREEAEARRAERAQARSGRLADRAEREQTKADQRYAASRKIADGIPFGQPILLGHHSQARAERDARKIRSHMEANIEHQERANAAAAAAATAAAGPQYRHNPVTVANRIERLGAEIRRMERALEQSAAAGHRRQDLEDQLAIHRADLEHWQKVRAEQLETGQATNYGRENVAVGDLVKIGGSWHTVARCNAKTVAVETGYSWTNKAPWHTVQDHRPRALAEVEGSKVQG</sequence>
<comment type="caution">
    <text evidence="3">The sequence shown here is derived from an EMBL/GenBank/DDBJ whole genome shotgun (WGS) entry which is preliminary data.</text>
</comment>
<evidence type="ECO:0000313" key="4">
    <source>
        <dbReference type="Proteomes" id="UP000035763"/>
    </source>
</evidence>
<keyword evidence="4" id="KW-1185">Reference proteome</keyword>
<dbReference type="Proteomes" id="UP000035763">
    <property type="component" value="Unassembled WGS sequence"/>
</dbReference>
<feature type="compositionally biased region" description="Basic and acidic residues" evidence="2">
    <location>
        <begin position="81"/>
        <end position="113"/>
    </location>
</feature>
<evidence type="ECO:0000313" key="3">
    <source>
        <dbReference type="EMBL" id="CCH72753.1"/>
    </source>
</evidence>
<reference evidence="3 4" key="1">
    <citation type="journal article" date="2013" name="ISME J.">
        <title>A metabolic model for members of the genus Tetrasphaera involved in enhanced biological phosphorus removal.</title>
        <authorList>
            <person name="Kristiansen R."/>
            <person name="Nguyen H.T.T."/>
            <person name="Saunders A.M."/>
            <person name="Nielsen J.L."/>
            <person name="Wimmer R."/>
            <person name="Le V.Q."/>
            <person name="McIlroy S.J."/>
            <person name="Petrovski S."/>
            <person name="Seviour R.J."/>
            <person name="Calteau A."/>
            <person name="Nielsen K.L."/>
            <person name="Nielsen P.H."/>
        </authorList>
    </citation>
    <scope>NUCLEOTIDE SEQUENCE [LARGE SCALE GENOMIC DNA]</scope>
    <source>
        <strain evidence="3 4">Ben110</strain>
    </source>
</reference>
<proteinExistence type="predicted"/>
<evidence type="ECO:0000256" key="1">
    <source>
        <dbReference type="SAM" id="Coils"/>
    </source>
</evidence>
<gene>
    <name evidence="3" type="ORF">BN11_1950008</name>
</gene>
<evidence type="ECO:0000256" key="2">
    <source>
        <dbReference type="SAM" id="MobiDB-lite"/>
    </source>
</evidence>
<name>W6JTT7_9MICO</name>